<protein>
    <submittedName>
        <fullName evidence="1">Uncharacterized protein</fullName>
    </submittedName>
</protein>
<gene>
    <name evidence="1" type="ORF">KCTCHS21_27320</name>
</gene>
<evidence type="ECO:0000313" key="2">
    <source>
        <dbReference type="Proteomes" id="UP000289856"/>
    </source>
</evidence>
<proteinExistence type="predicted"/>
<dbReference type="KEGG" id="cohn:KCTCHS21_27320"/>
<dbReference type="Proteomes" id="UP000289856">
    <property type="component" value="Chromosome"/>
</dbReference>
<dbReference type="EMBL" id="AP019400">
    <property type="protein sequence ID" value="BBI33333.1"/>
    <property type="molecule type" value="Genomic_DNA"/>
</dbReference>
<dbReference type="AlphaFoldDB" id="A0A3T1D5E1"/>
<sequence>MDIRINPNAPLANQIPKSLEKSLTESQYKELLKNLQKAVNYLQ</sequence>
<reference evidence="1 2" key="1">
    <citation type="submission" date="2019-01" db="EMBL/GenBank/DDBJ databases">
        <title>Complete genome sequence of Cohnella hallensis HS21 isolated from Korean fir (Abies koreana) rhizospheric soil.</title>
        <authorList>
            <person name="Jiang L."/>
            <person name="Kang S.W."/>
            <person name="Kim S."/>
            <person name="Jung J."/>
            <person name="Kim C.Y."/>
            <person name="Kim D.H."/>
            <person name="Kim S.W."/>
            <person name="Lee J."/>
        </authorList>
    </citation>
    <scope>NUCLEOTIDE SEQUENCE [LARGE SCALE GENOMIC DNA]</scope>
    <source>
        <strain evidence="1 2">HS21</strain>
    </source>
</reference>
<organism evidence="1 2">
    <name type="scientific">Cohnella abietis</name>
    <dbReference type="NCBI Taxonomy" id="2507935"/>
    <lineage>
        <taxon>Bacteria</taxon>
        <taxon>Bacillati</taxon>
        <taxon>Bacillota</taxon>
        <taxon>Bacilli</taxon>
        <taxon>Bacillales</taxon>
        <taxon>Paenibacillaceae</taxon>
        <taxon>Cohnella</taxon>
    </lineage>
</organism>
<evidence type="ECO:0000313" key="1">
    <source>
        <dbReference type="EMBL" id="BBI33333.1"/>
    </source>
</evidence>
<accession>A0A3T1D5E1</accession>
<keyword evidence="2" id="KW-1185">Reference proteome</keyword>
<dbReference type="RefSeq" id="WP_269472756.1">
    <property type="nucleotide sequence ID" value="NZ_AP019400.1"/>
</dbReference>
<name>A0A3T1D5E1_9BACL</name>